<gene>
    <name evidence="2" type="ORF">ALC53_04521</name>
</gene>
<organism evidence="2 3">
    <name type="scientific">Atta colombica</name>
    <dbReference type="NCBI Taxonomy" id="520822"/>
    <lineage>
        <taxon>Eukaryota</taxon>
        <taxon>Metazoa</taxon>
        <taxon>Ecdysozoa</taxon>
        <taxon>Arthropoda</taxon>
        <taxon>Hexapoda</taxon>
        <taxon>Insecta</taxon>
        <taxon>Pterygota</taxon>
        <taxon>Neoptera</taxon>
        <taxon>Endopterygota</taxon>
        <taxon>Hymenoptera</taxon>
        <taxon>Apocrita</taxon>
        <taxon>Aculeata</taxon>
        <taxon>Formicoidea</taxon>
        <taxon>Formicidae</taxon>
        <taxon>Myrmicinae</taxon>
        <taxon>Atta</taxon>
    </lineage>
</organism>
<feature type="region of interest" description="Disordered" evidence="1">
    <location>
        <begin position="201"/>
        <end position="221"/>
    </location>
</feature>
<evidence type="ECO:0000313" key="2">
    <source>
        <dbReference type="EMBL" id="KYM85740.1"/>
    </source>
</evidence>
<feature type="compositionally biased region" description="Basic and acidic residues" evidence="1">
    <location>
        <begin position="201"/>
        <end position="212"/>
    </location>
</feature>
<proteinExistence type="predicted"/>
<sequence>MNDIKVCGTLVAFQLEENKLRTRQEREGTWCVRRQARRRKGGGSVEARKASKRAKMIGTRGKQEGVGNTSNAGQRIFSNEDKRAKRKKLKKEEGERWCGIEIEGTVRPFQALEAQFFPALHRSNDSTVMSSSNNDSIARNRNHNPTLNIPKSGQESMDSPGRFHISTLPPSRSRLVVDDPGCSRRQKFALSCSNSLIPERLERGRKGGRGNDEECGDTQGAAGGVELGVIRAFCMKVSTRCDIGERRSPFRPPEVVARCETNPTAIVVWGG</sequence>
<feature type="region of interest" description="Disordered" evidence="1">
    <location>
        <begin position="127"/>
        <end position="158"/>
    </location>
</feature>
<evidence type="ECO:0000256" key="1">
    <source>
        <dbReference type="SAM" id="MobiDB-lite"/>
    </source>
</evidence>
<dbReference type="AlphaFoldDB" id="A0A195BKE0"/>
<evidence type="ECO:0000313" key="3">
    <source>
        <dbReference type="Proteomes" id="UP000078540"/>
    </source>
</evidence>
<dbReference type="Proteomes" id="UP000078540">
    <property type="component" value="Unassembled WGS sequence"/>
</dbReference>
<reference evidence="2 3" key="1">
    <citation type="submission" date="2015-09" db="EMBL/GenBank/DDBJ databases">
        <title>Atta colombica WGS genome.</title>
        <authorList>
            <person name="Nygaard S."/>
            <person name="Hu H."/>
            <person name="Boomsma J."/>
            <person name="Zhang G."/>
        </authorList>
    </citation>
    <scope>NUCLEOTIDE SEQUENCE [LARGE SCALE GENOMIC DNA]</scope>
    <source>
        <strain evidence="2">Treedump-2</strain>
        <tissue evidence="2">Whole body</tissue>
    </source>
</reference>
<protein>
    <submittedName>
        <fullName evidence="2">Uncharacterized protein</fullName>
    </submittedName>
</protein>
<feature type="region of interest" description="Disordered" evidence="1">
    <location>
        <begin position="38"/>
        <end position="73"/>
    </location>
</feature>
<accession>A0A195BKE0</accession>
<feature type="compositionally biased region" description="Polar residues" evidence="1">
    <location>
        <begin position="127"/>
        <end position="157"/>
    </location>
</feature>
<name>A0A195BKE0_9HYME</name>
<keyword evidence="3" id="KW-1185">Reference proteome</keyword>
<dbReference type="EMBL" id="KQ976450">
    <property type="protein sequence ID" value="KYM85740.1"/>
    <property type="molecule type" value="Genomic_DNA"/>
</dbReference>